<accession>A0A916SHY1</accession>
<protein>
    <submittedName>
        <fullName evidence="1">Uncharacterized protein</fullName>
    </submittedName>
</protein>
<dbReference type="AlphaFoldDB" id="A0A916SHY1"/>
<reference evidence="1" key="2">
    <citation type="submission" date="2020-09" db="EMBL/GenBank/DDBJ databases">
        <authorList>
            <person name="Sun Q."/>
            <person name="Zhou Y."/>
        </authorList>
    </citation>
    <scope>NUCLEOTIDE SEQUENCE</scope>
    <source>
        <strain evidence="1">CGMCC 1.15082</strain>
    </source>
</reference>
<evidence type="ECO:0000313" key="2">
    <source>
        <dbReference type="Proteomes" id="UP000646478"/>
    </source>
</evidence>
<keyword evidence="2" id="KW-1185">Reference proteome</keyword>
<evidence type="ECO:0000313" key="1">
    <source>
        <dbReference type="EMBL" id="GGA99950.1"/>
    </source>
</evidence>
<name>A0A916SHY1_9HYPH</name>
<reference evidence="1" key="1">
    <citation type="journal article" date="2014" name="Int. J. Syst. Evol. Microbiol.">
        <title>Complete genome sequence of Corynebacterium casei LMG S-19264T (=DSM 44701T), isolated from a smear-ripened cheese.</title>
        <authorList>
            <consortium name="US DOE Joint Genome Institute (JGI-PGF)"/>
            <person name="Walter F."/>
            <person name="Albersmeier A."/>
            <person name="Kalinowski J."/>
            <person name="Ruckert C."/>
        </authorList>
    </citation>
    <scope>NUCLEOTIDE SEQUENCE</scope>
    <source>
        <strain evidence="1">CGMCC 1.15082</strain>
    </source>
</reference>
<dbReference type="Proteomes" id="UP000646478">
    <property type="component" value="Unassembled WGS sequence"/>
</dbReference>
<comment type="caution">
    <text evidence="1">The sequence shown here is derived from an EMBL/GenBank/DDBJ whole genome shotgun (WGS) entry which is preliminary data.</text>
</comment>
<proteinExistence type="predicted"/>
<gene>
    <name evidence="1" type="ORF">GCM10011491_30250</name>
</gene>
<organism evidence="1 2">
    <name type="scientific">Brucella endophytica</name>
    <dbReference type="NCBI Taxonomy" id="1963359"/>
    <lineage>
        <taxon>Bacteria</taxon>
        <taxon>Pseudomonadati</taxon>
        <taxon>Pseudomonadota</taxon>
        <taxon>Alphaproteobacteria</taxon>
        <taxon>Hyphomicrobiales</taxon>
        <taxon>Brucellaceae</taxon>
        <taxon>Brucella/Ochrobactrum group</taxon>
        <taxon>Brucella</taxon>
    </lineage>
</organism>
<dbReference type="EMBL" id="BMHH01000013">
    <property type="protein sequence ID" value="GGA99950.1"/>
    <property type="molecule type" value="Genomic_DNA"/>
</dbReference>
<sequence>MLTKEEKAWVKKLQKVLDECPSERLGFFTIGDPDVSIYDKTNEVDFDATVDLPVSIYEHDAELGSIRFPSNVHSVSG</sequence>
<dbReference type="RefSeq" id="WP_188825032.1">
    <property type="nucleotide sequence ID" value="NZ_BMHH01000013.1"/>
</dbReference>